<organism evidence="2 3">
    <name type="scientific">Oceaniferula marina</name>
    <dbReference type="NCBI Taxonomy" id="2748318"/>
    <lineage>
        <taxon>Bacteria</taxon>
        <taxon>Pseudomonadati</taxon>
        <taxon>Verrucomicrobiota</taxon>
        <taxon>Verrucomicrobiia</taxon>
        <taxon>Verrucomicrobiales</taxon>
        <taxon>Verrucomicrobiaceae</taxon>
        <taxon>Oceaniferula</taxon>
    </lineage>
</organism>
<evidence type="ECO:0000313" key="2">
    <source>
        <dbReference type="EMBL" id="NWK57185.1"/>
    </source>
</evidence>
<dbReference type="GO" id="GO:0016787">
    <property type="term" value="F:hydrolase activity"/>
    <property type="evidence" value="ECO:0007669"/>
    <property type="project" value="UniProtKB-KW"/>
</dbReference>
<dbReference type="InterPro" id="IPR013078">
    <property type="entry name" value="His_Pase_superF_clade-1"/>
</dbReference>
<dbReference type="EMBL" id="JACBAZ010000008">
    <property type="protein sequence ID" value="NWK57185.1"/>
    <property type="molecule type" value="Genomic_DNA"/>
</dbReference>
<dbReference type="PANTHER" id="PTHR20935">
    <property type="entry name" value="PHOSPHOGLYCERATE MUTASE-RELATED"/>
    <property type="match status" value="1"/>
</dbReference>
<dbReference type="AlphaFoldDB" id="A0A851GPZ2"/>
<accession>A0A851GPZ2</accession>
<dbReference type="RefSeq" id="WP_178934011.1">
    <property type="nucleotide sequence ID" value="NZ_JACBAZ010000008.1"/>
</dbReference>
<dbReference type="Proteomes" id="UP000557872">
    <property type="component" value="Unassembled WGS sequence"/>
</dbReference>
<reference evidence="2 3" key="1">
    <citation type="submission" date="2020-07" db="EMBL/GenBank/DDBJ databases">
        <title>Roseicoccus Jingziensis gen. nov., sp. nov., isolated from coastal seawater.</title>
        <authorList>
            <person name="Feng X."/>
        </authorList>
    </citation>
    <scope>NUCLEOTIDE SEQUENCE [LARGE SCALE GENOMIC DNA]</scope>
    <source>
        <strain evidence="2 3">N1E253</strain>
    </source>
</reference>
<keyword evidence="3" id="KW-1185">Reference proteome</keyword>
<dbReference type="SMART" id="SM00855">
    <property type="entry name" value="PGAM"/>
    <property type="match status" value="1"/>
</dbReference>
<name>A0A851GPZ2_9BACT</name>
<evidence type="ECO:0000313" key="3">
    <source>
        <dbReference type="Proteomes" id="UP000557872"/>
    </source>
</evidence>
<dbReference type="Gene3D" id="3.40.50.1240">
    <property type="entry name" value="Phosphoglycerate mutase-like"/>
    <property type="match status" value="1"/>
</dbReference>
<gene>
    <name evidence="2" type="ORF">HW115_16300</name>
</gene>
<dbReference type="SUPFAM" id="SSF53254">
    <property type="entry name" value="Phosphoglycerate mutase-like"/>
    <property type="match status" value="1"/>
</dbReference>
<protein>
    <submittedName>
        <fullName evidence="2">Histidine phosphatase family protein</fullName>
    </submittedName>
</protein>
<evidence type="ECO:0000256" key="1">
    <source>
        <dbReference type="ARBA" id="ARBA00022801"/>
    </source>
</evidence>
<dbReference type="InterPro" id="IPR051021">
    <property type="entry name" value="Mito_Ser/Thr_phosphatase"/>
</dbReference>
<dbReference type="CDD" id="cd07067">
    <property type="entry name" value="HP_PGM_like"/>
    <property type="match status" value="1"/>
</dbReference>
<comment type="caution">
    <text evidence="2">The sequence shown here is derived from an EMBL/GenBank/DDBJ whole genome shotgun (WGS) entry which is preliminary data.</text>
</comment>
<proteinExistence type="predicted"/>
<dbReference type="Pfam" id="PF00300">
    <property type="entry name" value="His_Phos_1"/>
    <property type="match status" value="1"/>
</dbReference>
<keyword evidence="1" id="KW-0378">Hydrolase</keyword>
<dbReference type="InterPro" id="IPR029033">
    <property type="entry name" value="His_PPase_superfam"/>
</dbReference>
<sequence length="160" mass="17643">MELLLIRHAQAESHRFDDAARVLTEKGELQARSVGEFLKKNKLLPEVTLASPLIRAKQTAEIFCDVCGLDAPVIEPWLACGMRPNRAAAELKAYAEFERVAIVGHEPDFSYLAEWLLGCEAGGIHVRKASVIQISDVRPPSQGGYLQMLVPAKVHRAVSE</sequence>